<name>A0A392SM49_9FABA</name>
<organism evidence="1 2">
    <name type="scientific">Trifolium medium</name>
    <dbReference type="NCBI Taxonomy" id="97028"/>
    <lineage>
        <taxon>Eukaryota</taxon>
        <taxon>Viridiplantae</taxon>
        <taxon>Streptophyta</taxon>
        <taxon>Embryophyta</taxon>
        <taxon>Tracheophyta</taxon>
        <taxon>Spermatophyta</taxon>
        <taxon>Magnoliopsida</taxon>
        <taxon>eudicotyledons</taxon>
        <taxon>Gunneridae</taxon>
        <taxon>Pentapetalae</taxon>
        <taxon>rosids</taxon>
        <taxon>fabids</taxon>
        <taxon>Fabales</taxon>
        <taxon>Fabaceae</taxon>
        <taxon>Papilionoideae</taxon>
        <taxon>50 kb inversion clade</taxon>
        <taxon>NPAAA clade</taxon>
        <taxon>Hologalegina</taxon>
        <taxon>IRL clade</taxon>
        <taxon>Trifolieae</taxon>
        <taxon>Trifolium</taxon>
    </lineage>
</organism>
<accession>A0A392SM49</accession>
<protein>
    <submittedName>
        <fullName evidence="1">Uncharacterized protein</fullName>
    </submittedName>
</protein>
<sequence>MFTIEVSLATVPRTASGSYGGGRLVSLRMSQSSVSLQSIPCPCLLAVV</sequence>
<dbReference type="EMBL" id="LXQA010401996">
    <property type="protein sequence ID" value="MCI49492.1"/>
    <property type="molecule type" value="Genomic_DNA"/>
</dbReference>
<comment type="caution">
    <text evidence="1">The sequence shown here is derived from an EMBL/GenBank/DDBJ whole genome shotgun (WGS) entry which is preliminary data.</text>
</comment>
<evidence type="ECO:0000313" key="1">
    <source>
        <dbReference type="EMBL" id="MCI49492.1"/>
    </source>
</evidence>
<reference evidence="1 2" key="1">
    <citation type="journal article" date="2018" name="Front. Plant Sci.">
        <title>Red Clover (Trifolium pratense) and Zigzag Clover (T. medium) - A Picture of Genomic Similarities and Differences.</title>
        <authorList>
            <person name="Dluhosova J."/>
            <person name="Istvanek J."/>
            <person name="Nedelnik J."/>
            <person name="Repkova J."/>
        </authorList>
    </citation>
    <scope>NUCLEOTIDE SEQUENCE [LARGE SCALE GENOMIC DNA]</scope>
    <source>
        <strain evidence="2">cv. 10/8</strain>
        <tissue evidence="1">Leaf</tissue>
    </source>
</reference>
<proteinExistence type="predicted"/>
<dbReference type="Proteomes" id="UP000265520">
    <property type="component" value="Unassembled WGS sequence"/>
</dbReference>
<feature type="non-terminal residue" evidence="1">
    <location>
        <position position="48"/>
    </location>
</feature>
<dbReference type="AlphaFoldDB" id="A0A392SM49"/>
<evidence type="ECO:0000313" key="2">
    <source>
        <dbReference type="Proteomes" id="UP000265520"/>
    </source>
</evidence>
<keyword evidence="2" id="KW-1185">Reference proteome</keyword>